<reference evidence="2 3" key="1">
    <citation type="submission" date="2013-05" db="EMBL/GenBank/DDBJ databases">
        <title>Draft genome of the parasitic nematode Anyclostoma ceylanicum.</title>
        <authorList>
            <person name="Mitreva M."/>
        </authorList>
    </citation>
    <scope>NUCLEOTIDE SEQUENCE [LARGE SCALE GENOMIC DNA]</scope>
</reference>
<keyword evidence="3" id="KW-1185">Reference proteome</keyword>
<dbReference type="AlphaFoldDB" id="A0A0D6L4S4"/>
<dbReference type="PANTHER" id="PTHR10334">
    <property type="entry name" value="CYSTEINE-RICH SECRETORY PROTEIN-RELATED"/>
    <property type="match status" value="1"/>
</dbReference>
<dbReference type="SMART" id="SM00198">
    <property type="entry name" value="SCP"/>
    <property type="match status" value="1"/>
</dbReference>
<dbReference type="PRINTS" id="PR00837">
    <property type="entry name" value="V5TPXLIKE"/>
</dbReference>
<dbReference type="EMBL" id="KE126640">
    <property type="protein sequence ID" value="EPB66029.1"/>
    <property type="molecule type" value="Genomic_DNA"/>
</dbReference>
<organism evidence="2 3">
    <name type="scientific">Ancylostoma ceylanicum</name>
    <dbReference type="NCBI Taxonomy" id="53326"/>
    <lineage>
        <taxon>Eukaryota</taxon>
        <taxon>Metazoa</taxon>
        <taxon>Ecdysozoa</taxon>
        <taxon>Nematoda</taxon>
        <taxon>Chromadorea</taxon>
        <taxon>Rhabditida</taxon>
        <taxon>Rhabditina</taxon>
        <taxon>Rhabditomorpha</taxon>
        <taxon>Strongyloidea</taxon>
        <taxon>Ancylostomatidae</taxon>
        <taxon>Ancylostomatinae</taxon>
        <taxon>Ancylostoma</taxon>
    </lineage>
</organism>
<accession>A0A0D6L4S4</accession>
<dbReference type="Proteomes" id="UP000054495">
    <property type="component" value="Unassembled WGS sequence"/>
</dbReference>
<name>A0A0D6L4S4_9BILA</name>
<dbReference type="InterPro" id="IPR035940">
    <property type="entry name" value="CAP_sf"/>
</dbReference>
<evidence type="ECO:0000313" key="2">
    <source>
        <dbReference type="EMBL" id="EPB66029.1"/>
    </source>
</evidence>
<evidence type="ECO:0000313" key="3">
    <source>
        <dbReference type="Proteomes" id="UP000054495"/>
    </source>
</evidence>
<sequence>MNVEKASHERFHNWVQELQLDNYQCWNFGQTNDIRHIYLTEVNNLREQLANGNAANKQGKCPQGKNIYKLYWDCILEEYAQKAVDQCTDKPTVPKELSCAFNASAGRALIQFVKEGDGCHFADSRHPYLCRYQISTYIYGNGSCTGQDHMNANPAREELLRIHNEKRATVARGGLQMKNGKTSRACPRMKKFPKYDCDLEKEAYATASTCPGADTNVENENWFMASAAGKNRKEAAIEAMNHWYNEINNSYMVQATGSQNLLLPELNIRHFARMVWDTNTRMGCAIRQCDKKWVVVCRYGPG</sequence>
<dbReference type="InterPro" id="IPR014044">
    <property type="entry name" value="CAP_dom"/>
</dbReference>
<proteinExistence type="predicted"/>
<feature type="domain" description="SCP" evidence="1">
    <location>
        <begin position="154"/>
        <end position="302"/>
    </location>
</feature>
<dbReference type="Gene3D" id="3.40.33.10">
    <property type="entry name" value="CAP"/>
    <property type="match status" value="2"/>
</dbReference>
<evidence type="ECO:0000259" key="1">
    <source>
        <dbReference type="SMART" id="SM00198"/>
    </source>
</evidence>
<dbReference type="SUPFAM" id="SSF55797">
    <property type="entry name" value="PR-1-like"/>
    <property type="match status" value="2"/>
</dbReference>
<gene>
    <name evidence="2" type="ORF">ANCCEY_14884</name>
</gene>
<dbReference type="CDD" id="cd05380">
    <property type="entry name" value="CAP_euk"/>
    <property type="match status" value="1"/>
</dbReference>
<dbReference type="Pfam" id="PF00188">
    <property type="entry name" value="CAP"/>
    <property type="match status" value="2"/>
</dbReference>
<protein>
    <submittedName>
        <fullName evidence="2">SCP-like protein</fullName>
    </submittedName>
</protein>
<dbReference type="InterPro" id="IPR001283">
    <property type="entry name" value="CRISP-related"/>
</dbReference>